<gene>
    <name evidence="2" type="ORF">CFL01nite_00680</name>
</gene>
<reference evidence="2 3" key="1">
    <citation type="submission" date="2019-06" db="EMBL/GenBank/DDBJ databases">
        <title>Whole genome shotgun sequence of Corynebacterium flavescens NBRC 14136.</title>
        <authorList>
            <person name="Hosoyama A."/>
            <person name="Uohara A."/>
            <person name="Ohji S."/>
            <person name="Ichikawa N."/>
        </authorList>
    </citation>
    <scope>NUCLEOTIDE SEQUENCE [LARGE SCALE GENOMIC DNA]</scope>
    <source>
        <strain evidence="2 3">NBRC 14136</strain>
    </source>
</reference>
<protein>
    <recommendedName>
        <fullName evidence="1">DUF4261 domain-containing protein</fullName>
    </recommendedName>
</protein>
<dbReference type="InterPro" id="IPR025357">
    <property type="entry name" value="DUF4261"/>
</dbReference>
<evidence type="ECO:0000313" key="3">
    <source>
        <dbReference type="Proteomes" id="UP000315353"/>
    </source>
</evidence>
<dbReference type="Proteomes" id="UP000315353">
    <property type="component" value="Unassembled WGS sequence"/>
</dbReference>
<proteinExistence type="predicted"/>
<accession>A0AB73B4L4</accession>
<sequence length="267" mass="29133">MPQVFTRPRLAVMTTPHSVAAPLVEAPLLNSVLFSSLPTSEELSTLLSAEFGTGLHKLEQGYEFEDVHLAVRGIAAKPSAQAEYSFHPVLSGNPHDLNDVGAHILIGVVEGGDIFDKAQQFREPRLHQIRLLLRATTALLRAPQARAVHLMNANTTVFPEPFFEAISRDVLSMSAATVWVFPDKDGLHAFTYGLTSAGHPELEIADSHADPTELYYRLVNIADHVLQGASFKDGDTLAFSENEKPASISETGWFVNAEIPALNISWA</sequence>
<evidence type="ECO:0000259" key="1">
    <source>
        <dbReference type="Pfam" id="PF14080"/>
    </source>
</evidence>
<organism evidence="2 3">
    <name type="scientific">Corynebacterium flavescens</name>
    <dbReference type="NCBI Taxonomy" id="28028"/>
    <lineage>
        <taxon>Bacteria</taxon>
        <taxon>Bacillati</taxon>
        <taxon>Actinomycetota</taxon>
        <taxon>Actinomycetes</taxon>
        <taxon>Mycobacteriales</taxon>
        <taxon>Corynebacteriaceae</taxon>
        <taxon>Corynebacterium</taxon>
    </lineage>
</organism>
<name>A0AB73B4L4_CORFL</name>
<dbReference type="EMBL" id="BJNB01000001">
    <property type="protein sequence ID" value="GEB96573.1"/>
    <property type="molecule type" value="Genomic_DNA"/>
</dbReference>
<dbReference type="Pfam" id="PF14080">
    <property type="entry name" value="DUF4261"/>
    <property type="match status" value="1"/>
</dbReference>
<comment type="caution">
    <text evidence="2">The sequence shown here is derived from an EMBL/GenBank/DDBJ whole genome shotgun (WGS) entry which is preliminary data.</text>
</comment>
<dbReference type="AlphaFoldDB" id="A0AB73B4L4"/>
<evidence type="ECO:0000313" key="2">
    <source>
        <dbReference type="EMBL" id="GEB96573.1"/>
    </source>
</evidence>
<feature type="domain" description="DUF4261" evidence="1">
    <location>
        <begin position="191"/>
        <end position="244"/>
    </location>
</feature>